<keyword evidence="1" id="KW-0732">Signal</keyword>
<comment type="caution">
    <text evidence="2">The sequence shown here is derived from an EMBL/GenBank/DDBJ whole genome shotgun (WGS) entry which is preliminary data.</text>
</comment>
<protein>
    <submittedName>
        <fullName evidence="2">Uncharacterized protein</fullName>
    </submittedName>
</protein>
<accession>A0AAE1EU55</accession>
<organism evidence="2 3">
    <name type="scientific">Petrolisthes cinctipes</name>
    <name type="common">Flat porcelain crab</name>
    <dbReference type="NCBI Taxonomy" id="88211"/>
    <lineage>
        <taxon>Eukaryota</taxon>
        <taxon>Metazoa</taxon>
        <taxon>Ecdysozoa</taxon>
        <taxon>Arthropoda</taxon>
        <taxon>Crustacea</taxon>
        <taxon>Multicrustacea</taxon>
        <taxon>Malacostraca</taxon>
        <taxon>Eumalacostraca</taxon>
        <taxon>Eucarida</taxon>
        <taxon>Decapoda</taxon>
        <taxon>Pleocyemata</taxon>
        <taxon>Anomura</taxon>
        <taxon>Galatheoidea</taxon>
        <taxon>Porcellanidae</taxon>
        <taxon>Petrolisthes</taxon>
    </lineage>
</organism>
<dbReference type="AlphaFoldDB" id="A0AAE1EU55"/>
<keyword evidence="3" id="KW-1185">Reference proteome</keyword>
<gene>
    <name evidence="2" type="ORF">Pcinc_032576</name>
</gene>
<proteinExistence type="predicted"/>
<feature type="signal peptide" evidence="1">
    <location>
        <begin position="1"/>
        <end position="21"/>
    </location>
</feature>
<feature type="chain" id="PRO_5042107224" evidence="1">
    <location>
        <begin position="22"/>
        <end position="119"/>
    </location>
</feature>
<evidence type="ECO:0000313" key="3">
    <source>
        <dbReference type="Proteomes" id="UP001286313"/>
    </source>
</evidence>
<dbReference type="EMBL" id="JAWQEG010004484">
    <property type="protein sequence ID" value="KAK3861469.1"/>
    <property type="molecule type" value="Genomic_DNA"/>
</dbReference>
<reference evidence="2" key="1">
    <citation type="submission" date="2023-10" db="EMBL/GenBank/DDBJ databases">
        <title>Genome assemblies of two species of porcelain crab, Petrolisthes cinctipes and Petrolisthes manimaculis (Anomura: Porcellanidae).</title>
        <authorList>
            <person name="Angst P."/>
        </authorList>
    </citation>
    <scope>NUCLEOTIDE SEQUENCE</scope>
    <source>
        <strain evidence="2">PB745_01</strain>
        <tissue evidence="2">Gill</tissue>
    </source>
</reference>
<evidence type="ECO:0000313" key="2">
    <source>
        <dbReference type="EMBL" id="KAK3861469.1"/>
    </source>
</evidence>
<dbReference type="Proteomes" id="UP001286313">
    <property type="component" value="Unassembled WGS sequence"/>
</dbReference>
<evidence type="ECO:0000256" key="1">
    <source>
        <dbReference type="SAM" id="SignalP"/>
    </source>
</evidence>
<name>A0AAE1EU55_PETCI</name>
<sequence>MKHLILNLAAVLVMMATLITAGQKEELHNDNNKVGDMILQLVKHYFLDCYIILQTTTISHSPVLSPLIRWAGLGLVQLVTSNDSIIPFEMWQDRRTTCSVVILHLGNNNFNNSSNSAFR</sequence>